<dbReference type="Pfam" id="PF05502">
    <property type="entry name" value="Dynactin_p62"/>
    <property type="match status" value="2"/>
</dbReference>
<keyword evidence="8" id="KW-0007">Acetylation</keyword>
<evidence type="ECO:0000256" key="9">
    <source>
        <dbReference type="ARBA" id="ARBA00023054"/>
    </source>
</evidence>
<sequence length="543" mass="59904">MSATPSIRYHCQCIGDPQPPPPHLPSSSAWFHPLHSLFFCEECDAVRCNRCVSVEVSGYYCPNCLFEVPSASVRAEKNRCARNCFMCPHCRNTLSVVPSDPPDDGRSHAPINTTGEPPFYLYCNFCRWDSGEVGITLEKPTGLATQLQHLEDAASDSLEFERLKEHFEPIIRASSLSSSQSAAPPVHMHTNSIAAAASAALARDIPGISKFSRRGKDKSKNKDEFPEYKARLDVSTASVRGSAGGKVDVDHMRALETIGQVASLEQRWDNSWTTSLKASDLQPLRLPLHAKRSKRCPQCTHILIKPEQKAQSVRFKIKLVAANYLPSITVSLPHLDQLAARPSDAMKRSTSGRPEAEIPTGLHPGRSYPFHLTFTNPLYDPIQVRLAAQRMHVTGGDGTEKDRSKRPPYAVSLPSSAFAVAAFAEEWEYEDEDEDMYGLDDDYSLATRATRDEHKPKTKAVGVIEKRANLTTVGGEIVIGKDAHGPVKFNMMVSYAYRSDDGLQDEGGAAKAKAPETKTFSFYTVIDLGLIMQKPAPPTELDF</sequence>
<dbReference type="AlphaFoldDB" id="A0A5C3QKP0"/>
<evidence type="ECO:0000313" key="15">
    <source>
        <dbReference type="EMBL" id="TFL02483.1"/>
    </source>
</evidence>
<dbReference type="Proteomes" id="UP000305067">
    <property type="component" value="Unassembled WGS sequence"/>
</dbReference>
<evidence type="ECO:0000256" key="3">
    <source>
        <dbReference type="ARBA" id="ARBA00004657"/>
    </source>
</evidence>
<protein>
    <recommendedName>
        <fullName evidence="12">Dynactin subunit 4</fullName>
    </recommendedName>
</protein>
<dbReference type="PANTHER" id="PTHR13034:SF2">
    <property type="entry name" value="DYNACTIN SUBUNIT 4"/>
    <property type="match status" value="1"/>
</dbReference>
<comment type="subcellular location">
    <subcellularLocation>
        <location evidence="1">Cytoplasm</location>
        <location evidence="1">Cytoskeleton</location>
        <location evidence="1">Microtubule organizing center</location>
        <location evidence="1">Centrosome</location>
    </subcellularLocation>
    <subcellularLocation>
        <location evidence="2">Cytoplasm</location>
        <location evidence="2">Cytoskeleton</location>
        <location evidence="2">Stress fiber</location>
    </subcellularLocation>
    <subcellularLocation>
        <location evidence="3">Cytoplasm</location>
        <location evidence="3">Myofibril</location>
    </subcellularLocation>
</comment>
<name>A0A5C3QKP0_9AGAR</name>
<keyword evidence="7" id="KW-0832">Ubl conjugation</keyword>
<evidence type="ECO:0000256" key="4">
    <source>
        <dbReference type="ARBA" id="ARBA00022490"/>
    </source>
</evidence>
<dbReference type="EMBL" id="ML178822">
    <property type="protein sequence ID" value="TFL02483.1"/>
    <property type="molecule type" value="Genomic_DNA"/>
</dbReference>
<dbReference type="OrthoDB" id="283815at2759"/>
<reference evidence="15 16" key="1">
    <citation type="journal article" date="2019" name="Nat. Ecol. Evol.">
        <title>Megaphylogeny resolves global patterns of mushroom evolution.</title>
        <authorList>
            <person name="Varga T."/>
            <person name="Krizsan K."/>
            <person name="Foldi C."/>
            <person name="Dima B."/>
            <person name="Sanchez-Garcia M."/>
            <person name="Sanchez-Ramirez S."/>
            <person name="Szollosi G.J."/>
            <person name="Szarkandi J.G."/>
            <person name="Papp V."/>
            <person name="Albert L."/>
            <person name="Andreopoulos W."/>
            <person name="Angelini C."/>
            <person name="Antonin V."/>
            <person name="Barry K.W."/>
            <person name="Bougher N.L."/>
            <person name="Buchanan P."/>
            <person name="Buyck B."/>
            <person name="Bense V."/>
            <person name="Catcheside P."/>
            <person name="Chovatia M."/>
            <person name="Cooper J."/>
            <person name="Damon W."/>
            <person name="Desjardin D."/>
            <person name="Finy P."/>
            <person name="Geml J."/>
            <person name="Haridas S."/>
            <person name="Hughes K."/>
            <person name="Justo A."/>
            <person name="Karasinski D."/>
            <person name="Kautmanova I."/>
            <person name="Kiss B."/>
            <person name="Kocsube S."/>
            <person name="Kotiranta H."/>
            <person name="LaButti K.M."/>
            <person name="Lechner B.E."/>
            <person name="Liimatainen K."/>
            <person name="Lipzen A."/>
            <person name="Lukacs Z."/>
            <person name="Mihaltcheva S."/>
            <person name="Morgado L.N."/>
            <person name="Niskanen T."/>
            <person name="Noordeloos M.E."/>
            <person name="Ohm R.A."/>
            <person name="Ortiz-Santana B."/>
            <person name="Ovrebo C."/>
            <person name="Racz N."/>
            <person name="Riley R."/>
            <person name="Savchenko A."/>
            <person name="Shiryaev A."/>
            <person name="Soop K."/>
            <person name="Spirin V."/>
            <person name="Szebenyi C."/>
            <person name="Tomsovsky M."/>
            <person name="Tulloss R.E."/>
            <person name="Uehling J."/>
            <person name="Grigoriev I.V."/>
            <person name="Vagvolgyi C."/>
            <person name="Papp T."/>
            <person name="Martin F.M."/>
            <person name="Miettinen O."/>
            <person name="Hibbett D.S."/>
            <person name="Nagy L.G."/>
        </authorList>
    </citation>
    <scope>NUCLEOTIDE SEQUENCE [LARGE SCALE GENOMIC DNA]</scope>
    <source>
        <strain evidence="15 16">CBS 309.79</strain>
    </source>
</reference>
<keyword evidence="16" id="KW-1185">Reference proteome</keyword>
<evidence type="ECO:0000256" key="10">
    <source>
        <dbReference type="ARBA" id="ARBA00023212"/>
    </source>
</evidence>
<comment type="subunit">
    <text evidence="13">Subunit of dynactin, a multiprotein complex part of a tripartite complex with dynein and a adapter, such as BICDL1, BICD2 or HOOK3. The dynactin complex is built around ACTR1A/ACTB filament and consists of an actin-related filament composed of a shoulder domain, a pointed end and a barbed end. Its length is defined by its flexible shoulder domain. The soulder is composed of 2 DCTN1 subunits, 4 DCTN2 and 2 DCTN3. The 4 DCNT2 (via N-terminus) bind the ACTR1A filament and act as molecular rulers to determine the length. The pointed end is important for binding dynein-dynactin cargo adapters. Consists of 4 subunits: ACTR10, DCNT4, DCTN5 and DCTN6. The barbed end is composed of a CAPZA1:CAPZB heterodimers, which binds ACTR1A/ACTB filament and dynactin and stabilizes dynactin. Interacts with ATP7B, but not ATP7A, in a copper-dependent manner. Interacts with ANK2; this interaction is required for localization at costameres. Interacts with N4BP2L1.</text>
</comment>
<evidence type="ECO:0000256" key="14">
    <source>
        <dbReference type="SAM" id="MobiDB-lite"/>
    </source>
</evidence>
<evidence type="ECO:0000256" key="5">
    <source>
        <dbReference type="ARBA" id="ARBA00022499"/>
    </source>
</evidence>
<evidence type="ECO:0000313" key="16">
    <source>
        <dbReference type="Proteomes" id="UP000305067"/>
    </source>
</evidence>
<comment type="similarity">
    <text evidence="11">Belongs to the dynactin subunit 4 family.</text>
</comment>
<dbReference type="GO" id="GO:0001725">
    <property type="term" value="C:stress fiber"/>
    <property type="evidence" value="ECO:0007669"/>
    <property type="project" value="UniProtKB-SubCell"/>
</dbReference>
<evidence type="ECO:0000256" key="12">
    <source>
        <dbReference type="ARBA" id="ARBA00034864"/>
    </source>
</evidence>
<evidence type="ECO:0000256" key="8">
    <source>
        <dbReference type="ARBA" id="ARBA00022990"/>
    </source>
</evidence>
<evidence type="ECO:0000256" key="7">
    <source>
        <dbReference type="ARBA" id="ARBA00022843"/>
    </source>
</evidence>
<keyword evidence="6" id="KW-0597">Phosphoprotein</keyword>
<evidence type="ECO:0000256" key="6">
    <source>
        <dbReference type="ARBA" id="ARBA00022553"/>
    </source>
</evidence>
<keyword evidence="9" id="KW-0175">Coiled coil</keyword>
<accession>A0A5C3QKP0</accession>
<feature type="region of interest" description="Disordered" evidence="14">
    <location>
        <begin position="344"/>
        <end position="364"/>
    </location>
</feature>
<dbReference type="GO" id="GO:0005869">
    <property type="term" value="C:dynactin complex"/>
    <property type="evidence" value="ECO:0007669"/>
    <property type="project" value="InterPro"/>
</dbReference>
<dbReference type="PANTHER" id="PTHR13034">
    <property type="entry name" value="DYNACTIN P62 SUBUNIT"/>
    <property type="match status" value="1"/>
</dbReference>
<proteinExistence type="inferred from homology"/>
<keyword evidence="10" id="KW-0206">Cytoskeleton</keyword>
<dbReference type="InterPro" id="IPR008603">
    <property type="entry name" value="DCTN4"/>
</dbReference>
<keyword evidence="5" id="KW-1017">Isopeptide bond</keyword>
<organism evidence="15 16">
    <name type="scientific">Pterulicium gracile</name>
    <dbReference type="NCBI Taxonomy" id="1884261"/>
    <lineage>
        <taxon>Eukaryota</taxon>
        <taxon>Fungi</taxon>
        <taxon>Dikarya</taxon>
        <taxon>Basidiomycota</taxon>
        <taxon>Agaricomycotina</taxon>
        <taxon>Agaricomycetes</taxon>
        <taxon>Agaricomycetidae</taxon>
        <taxon>Agaricales</taxon>
        <taxon>Pleurotineae</taxon>
        <taxon>Pterulaceae</taxon>
        <taxon>Pterulicium</taxon>
    </lineage>
</organism>
<dbReference type="STRING" id="1884261.A0A5C3QKP0"/>
<gene>
    <name evidence="15" type="ORF">BDV98DRAFT_565898</name>
</gene>
<evidence type="ECO:0000256" key="11">
    <source>
        <dbReference type="ARBA" id="ARBA00034776"/>
    </source>
</evidence>
<evidence type="ECO:0000256" key="1">
    <source>
        <dbReference type="ARBA" id="ARBA00004300"/>
    </source>
</evidence>
<keyword evidence="4" id="KW-0963">Cytoplasm</keyword>
<evidence type="ECO:0000256" key="13">
    <source>
        <dbReference type="ARBA" id="ARBA00093507"/>
    </source>
</evidence>
<evidence type="ECO:0000256" key="2">
    <source>
        <dbReference type="ARBA" id="ARBA00004529"/>
    </source>
</evidence>